<feature type="region of interest" description="Disordered" evidence="9">
    <location>
        <begin position="550"/>
        <end position="569"/>
    </location>
</feature>
<dbReference type="InterPro" id="IPR041645">
    <property type="entry name" value="ADAMTS_CR_2"/>
</dbReference>
<evidence type="ECO:0000256" key="3">
    <source>
        <dbReference type="ARBA" id="ARBA00022801"/>
    </source>
</evidence>
<evidence type="ECO:0000256" key="5">
    <source>
        <dbReference type="ARBA" id="ARBA00023049"/>
    </source>
</evidence>
<accession>T1IHY4</accession>
<feature type="region of interest" description="Disordered" evidence="9">
    <location>
        <begin position="199"/>
        <end position="222"/>
    </location>
</feature>
<evidence type="ECO:0000256" key="1">
    <source>
        <dbReference type="ARBA" id="ARBA00022670"/>
    </source>
</evidence>
<keyword evidence="1" id="KW-0645">Protease</keyword>
<keyword evidence="2" id="KW-0479">Metal-binding</keyword>
<keyword evidence="3" id="KW-0378">Hydrolase</keyword>
<dbReference type="PANTHER" id="PTHR11905:SF247">
    <property type="entry name" value="PEPTIDASE M12B DOMAIN-CONTAINING PROTEIN"/>
    <property type="match status" value="1"/>
</dbReference>
<organism evidence="11 12">
    <name type="scientific">Strigamia maritima</name>
    <name type="common">European centipede</name>
    <name type="synonym">Geophilus maritimus</name>
    <dbReference type="NCBI Taxonomy" id="126957"/>
    <lineage>
        <taxon>Eukaryota</taxon>
        <taxon>Metazoa</taxon>
        <taxon>Ecdysozoa</taxon>
        <taxon>Arthropoda</taxon>
        <taxon>Myriapoda</taxon>
        <taxon>Chilopoda</taxon>
        <taxon>Pleurostigmophora</taxon>
        <taxon>Geophilomorpha</taxon>
        <taxon>Linotaeniidae</taxon>
        <taxon>Strigamia</taxon>
    </lineage>
</organism>
<reference evidence="12" key="1">
    <citation type="submission" date="2011-05" db="EMBL/GenBank/DDBJ databases">
        <authorList>
            <person name="Richards S.R."/>
            <person name="Qu J."/>
            <person name="Jiang H."/>
            <person name="Jhangiani S.N."/>
            <person name="Agravi P."/>
            <person name="Goodspeed R."/>
            <person name="Gross S."/>
            <person name="Mandapat C."/>
            <person name="Jackson L."/>
            <person name="Mathew T."/>
            <person name="Pu L."/>
            <person name="Thornton R."/>
            <person name="Saada N."/>
            <person name="Wilczek-Boney K.B."/>
            <person name="Lee S."/>
            <person name="Kovar C."/>
            <person name="Wu Y."/>
            <person name="Scherer S.E."/>
            <person name="Worley K.C."/>
            <person name="Muzny D.M."/>
            <person name="Gibbs R."/>
        </authorList>
    </citation>
    <scope>NUCLEOTIDE SEQUENCE</scope>
    <source>
        <strain evidence="12">Brora</strain>
    </source>
</reference>
<keyword evidence="4" id="KW-0862">Zinc</keyword>
<dbReference type="EMBL" id="JH430051">
    <property type="status" value="NOT_ANNOTATED_CDS"/>
    <property type="molecule type" value="Genomic_DNA"/>
</dbReference>
<dbReference type="GO" id="GO:0006508">
    <property type="term" value="P:proteolysis"/>
    <property type="evidence" value="ECO:0007669"/>
    <property type="project" value="UniProtKB-KW"/>
</dbReference>
<evidence type="ECO:0000256" key="9">
    <source>
        <dbReference type="SAM" id="MobiDB-lite"/>
    </source>
</evidence>
<dbReference type="PANTHER" id="PTHR11905">
    <property type="entry name" value="ADAM A DISINTEGRIN AND METALLOPROTEASE DOMAIN"/>
    <property type="match status" value="1"/>
</dbReference>
<dbReference type="Pfam" id="PF17771">
    <property type="entry name" value="ADAMTS_CR_2"/>
    <property type="match status" value="1"/>
</dbReference>
<dbReference type="Gene3D" id="3.40.1620.60">
    <property type="match status" value="1"/>
</dbReference>
<dbReference type="GO" id="GO:0046872">
    <property type="term" value="F:metal ion binding"/>
    <property type="evidence" value="ECO:0007669"/>
    <property type="project" value="UniProtKB-KW"/>
</dbReference>
<dbReference type="Proteomes" id="UP000014500">
    <property type="component" value="Unassembled WGS sequence"/>
</dbReference>
<dbReference type="eggNOG" id="KOG3538">
    <property type="taxonomic scope" value="Eukaryota"/>
</dbReference>
<feature type="compositionally biased region" description="Acidic residues" evidence="9">
    <location>
        <begin position="201"/>
        <end position="210"/>
    </location>
</feature>
<evidence type="ECO:0000256" key="6">
    <source>
        <dbReference type="ARBA" id="ARBA00023157"/>
    </source>
</evidence>
<sequence length="597" mass="66973">MHIPLFTPHPSSGHRFRQFPQKLPLRHDASSAQHTHLIAPPDRGTNSVPEYEAAKVTLHHINRRHLSEFGSNRPDYHLLAVVETAKTTMHLHLRRRNDIVASTFEIEVHHLNYTEVITADQLALPVCLYHGRVKQGGQAAVSTCSEIGMVGLIILEETHYILQPIPPRLLNIVGVSHIMYRKTDPHFCPHKFDTTMVAPEENADDQNQIDESDKNSRTRRASSATKVIETAVFVDDVMYTSVKKEFKNDPTKAIRDVVFTMINAVQLLYNQPNLNRKFNFVLVKIGILASASVPSKAEGDIKNYLLNFCKWQNDKNPGNDRNSKHWDNAIMLSGLNLYQGSPSNHRVIGLAWVSGMCKSTYSCCINEGNNFETVFVISHELGHKRKKGAVVYLSKTGQTRLYRHAVVSEGIRLGMHHDGDSNKCSGDTHIMSPSLGPGKIRWSSCSKKYLDDFVKKKSSSCLSDSGTVLADLNHVSAGGLPGERFDINDQCRKAFGKKYTPHLASKKPFDSVCRELWCMGEGYVKRAHPALDGSTCAKNKICKYGDCITDDRSSSQRGKSKAKGNWHEEATTKPTTFWGKVKGKAQQVWDKMKSWGR</sequence>
<dbReference type="Pfam" id="PF01421">
    <property type="entry name" value="Reprolysin"/>
    <property type="match status" value="2"/>
</dbReference>
<name>T1IHY4_STRMM</name>
<dbReference type="InterPro" id="IPR024079">
    <property type="entry name" value="MetalloPept_cat_dom_sf"/>
</dbReference>
<evidence type="ECO:0000256" key="8">
    <source>
        <dbReference type="PROSITE-ProRule" id="PRU00276"/>
    </source>
</evidence>
<evidence type="ECO:0000313" key="12">
    <source>
        <dbReference type="Proteomes" id="UP000014500"/>
    </source>
</evidence>
<dbReference type="AlphaFoldDB" id="T1IHY4"/>
<keyword evidence="6" id="KW-1015">Disulfide bond</keyword>
<reference evidence="11" key="2">
    <citation type="submission" date="2015-02" db="UniProtKB">
        <authorList>
            <consortium name="EnsemblMetazoa"/>
        </authorList>
    </citation>
    <scope>IDENTIFICATION</scope>
</reference>
<dbReference type="OMA" id="HEYLISP"/>
<feature type="domain" description="Peptidase M12B" evidence="10">
    <location>
        <begin position="226"/>
        <end position="466"/>
    </location>
</feature>
<proteinExistence type="predicted"/>
<evidence type="ECO:0000256" key="2">
    <source>
        <dbReference type="ARBA" id="ARBA00022723"/>
    </source>
</evidence>
<dbReference type="HOGENOM" id="CLU_457347_0_0_1"/>
<keyword evidence="12" id="KW-1185">Reference proteome</keyword>
<evidence type="ECO:0000313" key="11">
    <source>
        <dbReference type="EnsemblMetazoa" id="SMAR000464-PA"/>
    </source>
</evidence>
<comment type="caution">
    <text evidence="8">Lacks conserved residue(s) required for the propagation of feature annotation.</text>
</comment>
<dbReference type="SUPFAM" id="SSF55486">
    <property type="entry name" value="Metalloproteases ('zincins'), catalytic domain"/>
    <property type="match status" value="1"/>
</dbReference>
<evidence type="ECO:0000256" key="7">
    <source>
        <dbReference type="ARBA" id="ARBA00023180"/>
    </source>
</evidence>
<evidence type="ECO:0000259" key="10">
    <source>
        <dbReference type="PROSITE" id="PS50215"/>
    </source>
</evidence>
<protein>
    <recommendedName>
        <fullName evidence="10">Peptidase M12B domain-containing protein</fullName>
    </recommendedName>
</protein>
<dbReference type="InterPro" id="IPR001590">
    <property type="entry name" value="Peptidase_M12B"/>
</dbReference>
<keyword evidence="7" id="KW-0325">Glycoprotein</keyword>
<evidence type="ECO:0000256" key="4">
    <source>
        <dbReference type="ARBA" id="ARBA00022833"/>
    </source>
</evidence>
<dbReference type="GO" id="GO:0004222">
    <property type="term" value="F:metalloendopeptidase activity"/>
    <property type="evidence" value="ECO:0007669"/>
    <property type="project" value="InterPro"/>
</dbReference>
<dbReference type="PhylomeDB" id="T1IHY4"/>
<dbReference type="Gene3D" id="3.40.390.10">
    <property type="entry name" value="Collagenase (Catalytic Domain)"/>
    <property type="match status" value="1"/>
</dbReference>
<dbReference type="PROSITE" id="PS50215">
    <property type="entry name" value="ADAM_MEPRO"/>
    <property type="match status" value="1"/>
</dbReference>
<dbReference type="EnsemblMetazoa" id="SMAR000464-RA">
    <property type="protein sequence ID" value="SMAR000464-PA"/>
    <property type="gene ID" value="SMAR000464"/>
</dbReference>
<dbReference type="STRING" id="126957.T1IHY4"/>
<keyword evidence="5" id="KW-0482">Metalloprotease</keyword>